<keyword evidence="1" id="KW-0456">Lyase</keyword>
<protein>
    <submittedName>
        <fullName evidence="3">2-oxo-3-hexenedioate decarboxylase</fullName>
    </submittedName>
</protein>
<proteinExistence type="predicted"/>
<dbReference type="STRING" id="551987.SAMN05192549_113140"/>
<name>A0A1M7R7E8_9BURK</name>
<dbReference type="InterPro" id="IPR011234">
    <property type="entry name" value="Fumarylacetoacetase-like_C"/>
</dbReference>
<dbReference type="GO" id="GO:0005737">
    <property type="term" value="C:cytoplasm"/>
    <property type="evidence" value="ECO:0007669"/>
    <property type="project" value="TreeGrafter"/>
</dbReference>
<dbReference type="PANTHER" id="PTHR30143:SF0">
    <property type="entry name" value="2-KETO-4-PENTENOATE HYDRATASE"/>
    <property type="match status" value="1"/>
</dbReference>
<organism evidence="3 4">
    <name type="scientific">Duganella sacchari</name>
    <dbReference type="NCBI Taxonomy" id="551987"/>
    <lineage>
        <taxon>Bacteria</taxon>
        <taxon>Pseudomonadati</taxon>
        <taxon>Pseudomonadota</taxon>
        <taxon>Betaproteobacteria</taxon>
        <taxon>Burkholderiales</taxon>
        <taxon>Oxalobacteraceae</taxon>
        <taxon>Telluria group</taxon>
        <taxon>Duganella</taxon>
    </lineage>
</organism>
<evidence type="ECO:0000313" key="3">
    <source>
        <dbReference type="EMBL" id="SHN42090.1"/>
    </source>
</evidence>
<dbReference type="GO" id="GO:0008684">
    <property type="term" value="F:2-oxopent-4-enoate hydratase activity"/>
    <property type="evidence" value="ECO:0007669"/>
    <property type="project" value="TreeGrafter"/>
</dbReference>
<feature type="domain" description="Fumarylacetoacetase-like C-terminal" evidence="2">
    <location>
        <begin position="112"/>
        <end position="264"/>
    </location>
</feature>
<dbReference type="InterPro" id="IPR036663">
    <property type="entry name" value="Fumarylacetoacetase_C_sf"/>
</dbReference>
<accession>A0A1M7R7E8</accession>
<keyword evidence="4" id="KW-1185">Reference proteome</keyword>
<dbReference type="Gene3D" id="3.90.850.10">
    <property type="entry name" value="Fumarylacetoacetase-like, C-terminal domain"/>
    <property type="match status" value="1"/>
</dbReference>
<sequence>MSAGSWHLTDVAHMPTVDIAALAQQLDSAAREHVEIDPLAPQHGYSLDQAYAIQHASIALRHARGEKPVGVKLGFTSRAKMIQMGVDSLIWGLLTDAMLYEEGGVVNLGDFIHPRVEPELCFLTSRAIDRPLTLLEAADYLAGVAPAMEIIDSRYRNFKFNLEDVVADNCSSAGVVVGEFCADLAQLNNRGVTMRFNGRPVALGSTGAILGNPLRSVVQASQLASACGMVLPAGSLIMAGAATAAEALQPGLHVSVDIGGLGRAEFLTGV</sequence>
<dbReference type="EMBL" id="FRCX01000013">
    <property type="protein sequence ID" value="SHN42090.1"/>
    <property type="molecule type" value="Genomic_DNA"/>
</dbReference>
<evidence type="ECO:0000259" key="2">
    <source>
        <dbReference type="Pfam" id="PF01557"/>
    </source>
</evidence>
<dbReference type="InterPro" id="IPR050772">
    <property type="entry name" value="Hydratase-Decarb/MhpD_sf"/>
</dbReference>
<gene>
    <name evidence="3" type="ORF">SAMN05192549_113140</name>
</gene>
<dbReference type="AlphaFoldDB" id="A0A1M7R7E8"/>
<reference evidence="4" key="1">
    <citation type="submission" date="2016-11" db="EMBL/GenBank/DDBJ databases">
        <authorList>
            <person name="Varghese N."/>
            <person name="Submissions S."/>
        </authorList>
    </citation>
    <scope>NUCLEOTIDE SEQUENCE [LARGE SCALE GENOMIC DNA]</scope>
    <source>
        <strain evidence="4">Sac-22</strain>
    </source>
</reference>
<dbReference type="PANTHER" id="PTHR30143">
    <property type="entry name" value="ACID HYDRATASE"/>
    <property type="match status" value="1"/>
</dbReference>
<evidence type="ECO:0000313" key="4">
    <source>
        <dbReference type="Proteomes" id="UP000184339"/>
    </source>
</evidence>
<dbReference type="Proteomes" id="UP000184339">
    <property type="component" value="Unassembled WGS sequence"/>
</dbReference>
<evidence type="ECO:0000256" key="1">
    <source>
        <dbReference type="ARBA" id="ARBA00023239"/>
    </source>
</evidence>
<dbReference type="SUPFAM" id="SSF56529">
    <property type="entry name" value="FAH"/>
    <property type="match status" value="1"/>
</dbReference>
<dbReference type="RefSeq" id="WP_229255801.1">
    <property type="nucleotide sequence ID" value="NZ_FRCX01000013.1"/>
</dbReference>
<dbReference type="Pfam" id="PF01557">
    <property type="entry name" value="FAA_hydrolase"/>
    <property type="match status" value="1"/>
</dbReference>